<dbReference type="AlphaFoldDB" id="A0A2N0UXY3"/>
<dbReference type="Pfam" id="PF09148">
    <property type="entry name" value="DUF1934"/>
    <property type="match status" value="1"/>
</dbReference>
<reference evidence="1" key="1">
    <citation type="journal article" date="2018" name="Environ. Microbiol.">
        <title>Sporulation capability and amylosome conservation among diverse human colonic and rumen isolates of the keystone starch-degrader Ruminococcus bromii.</title>
        <authorList>
            <person name="Mukhopadhya I."/>
            <person name="Morais S."/>
            <person name="Laverde-Gomez J."/>
            <person name="Sheridan P.O."/>
            <person name="Walker A.W."/>
            <person name="Kelly W."/>
            <person name="Klieve A.V."/>
            <person name="Ouwerkerk D."/>
            <person name="Duncan S.H."/>
            <person name="Louis P."/>
            <person name="Koropatkin N."/>
            <person name="Cockburn D."/>
            <person name="Kibler R."/>
            <person name="Cooper P.J."/>
            <person name="Sandoval C."/>
            <person name="Crost E."/>
            <person name="Juge N."/>
            <person name="Bayer E.A."/>
            <person name="Flint H.J."/>
        </authorList>
    </citation>
    <scope>NUCLEOTIDE SEQUENCE [LARGE SCALE GENOMIC DNA]</scope>
    <source>
        <strain evidence="1">ATCC 27255</strain>
    </source>
</reference>
<evidence type="ECO:0000313" key="1">
    <source>
        <dbReference type="EMBL" id="PKD31852.1"/>
    </source>
</evidence>
<sequence length="154" mass="17669">MGDKEKNKGKYMISILGEQILDDDSDRIEVLTEGNFLMKKDHCYIGYKEYDEDAPQSFYDNLIKVQGDVVTITRKGAMRSQLMLEKGKRHQCLYQTPAGDLMIGVFTKTMNNSLSKKGGTLEVSYTLDFNNDLVSENKFKITVEEKEKFENEVD</sequence>
<dbReference type="SUPFAM" id="SSF50814">
    <property type="entry name" value="Lipocalins"/>
    <property type="match status" value="1"/>
</dbReference>
<dbReference type="Gene3D" id="2.40.128.20">
    <property type="match status" value="1"/>
</dbReference>
<dbReference type="InterPro" id="IPR015231">
    <property type="entry name" value="DUF1934"/>
</dbReference>
<comment type="caution">
    <text evidence="1">The sequence shown here is derived from an EMBL/GenBank/DDBJ whole genome shotgun (WGS) entry which is preliminary data.</text>
</comment>
<dbReference type="EMBL" id="NNSR01000038">
    <property type="protein sequence ID" value="PKD31852.1"/>
    <property type="molecule type" value="Genomic_DNA"/>
</dbReference>
<evidence type="ECO:0000313" key="2">
    <source>
        <dbReference type="Proteomes" id="UP000233425"/>
    </source>
</evidence>
<keyword evidence="2" id="KW-1185">Reference proteome</keyword>
<dbReference type="RefSeq" id="WP_169923243.1">
    <property type="nucleotide sequence ID" value="NZ_CABMMZ010000038.1"/>
</dbReference>
<gene>
    <name evidence="1" type="ORF">RBATCC27255_00768</name>
</gene>
<proteinExistence type="predicted"/>
<name>A0A2N0UXY3_9FIRM</name>
<accession>A0A2N0UXY3</accession>
<dbReference type="InterPro" id="IPR012674">
    <property type="entry name" value="Calycin"/>
</dbReference>
<evidence type="ECO:0008006" key="3">
    <source>
        <dbReference type="Google" id="ProtNLM"/>
    </source>
</evidence>
<dbReference type="Proteomes" id="UP000233425">
    <property type="component" value="Unassembled WGS sequence"/>
</dbReference>
<organism evidence="1 2">
    <name type="scientific">Ruminococcus bromii</name>
    <dbReference type="NCBI Taxonomy" id="40518"/>
    <lineage>
        <taxon>Bacteria</taxon>
        <taxon>Bacillati</taxon>
        <taxon>Bacillota</taxon>
        <taxon>Clostridia</taxon>
        <taxon>Eubacteriales</taxon>
        <taxon>Oscillospiraceae</taxon>
        <taxon>Ruminococcus</taxon>
    </lineage>
</organism>
<protein>
    <recommendedName>
        <fullName evidence="3">DUF1934 domain-containing protein</fullName>
    </recommendedName>
</protein>